<reference evidence="1 2" key="1">
    <citation type="submission" date="2013-09" db="EMBL/GenBank/DDBJ databases">
        <title>Whole genome shotgun sequence of Novosphingobium tardaugens NBRC 16725.</title>
        <authorList>
            <person name="Isaki S."/>
            <person name="Hosoyama A."/>
            <person name="Tsuchikane K."/>
            <person name="Katsumata H."/>
            <person name="Ando Y."/>
            <person name="Yamazaki S."/>
            <person name="Fujita N."/>
        </authorList>
    </citation>
    <scope>NUCLEOTIDE SEQUENCE [LARGE SCALE GENOMIC DNA]</scope>
    <source>
        <strain evidence="1 2">NBRC 16725</strain>
    </source>
</reference>
<dbReference type="Proteomes" id="UP000016568">
    <property type="component" value="Unassembled WGS sequence"/>
</dbReference>
<name>U2YIB9_9SPHN</name>
<protein>
    <submittedName>
        <fullName evidence="1">Uncharacterized protein</fullName>
    </submittedName>
</protein>
<keyword evidence="2" id="KW-1185">Reference proteome</keyword>
<comment type="caution">
    <text evidence="1">The sequence shown here is derived from an EMBL/GenBank/DDBJ whole genome shotgun (WGS) entry which is preliminary data.</text>
</comment>
<sequence length="161" mass="16787">MVAEEAIPSSEVARVPPGTPVRLMILKEINSRTAVVGERFRLRVSEPIFINGKPVVPVGTDAWAEVFSAQRNGAVGKGGKLVVKLLYIDAPGGQIPLRGEVNDEGGGNAGGVLMAVVGFGIFGLLNGGDSARLKGGETFTGFVDDYPSPQISAEPIEATQQ</sequence>
<dbReference type="EMBL" id="BASZ01000002">
    <property type="protein sequence ID" value="GAD48070.1"/>
    <property type="molecule type" value="Genomic_DNA"/>
</dbReference>
<proteinExistence type="predicted"/>
<dbReference type="eggNOG" id="ENOG50331B7">
    <property type="taxonomic scope" value="Bacteria"/>
</dbReference>
<dbReference type="OrthoDB" id="7450851at2"/>
<gene>
    <name evidence="1" type="ORF">NT2_02_01530</name>
</gene>
<accession>U2YIB9</accession>
<organism evidence="1 2">
    <name type="scientific">Caenibius tardaugens NBRC 16725</name>
    <dbReference type="NCBI Taxonomy" id="1219035"/>
    <lineage>
        <taxon>Bacteria</taxon>
        <taxon>Pseudomonadati</taxon>
        <taxon>Pseudomonadota</taxon>
        <taxon>Alphaproteobacteria</taxon>
        <taxon>Sphingomonadales</taxon>
        <taxon>Erythrobacteraceae</taxon>
        <taxon>Caenibius</taxon>
    </lineage>
</organism>
<dbReference type="AlphaFoldDB" id="U2YIB9"/>
<evidence type="ECO:0000313" key="1">
    <source>
        <dbReference type="EMBL" id="GAD48070.1"/>
    </source>
</evidence>
<evidence type="ECO:0000313" key="2">
    <source>
        <dbReference type="Proteomes" id="UP000016568"/>
    </source>
</evidence>